<dbReference type="SUPFAM" id="SSF57756">
    <property type="entry name" value="Retrovirus zinc finger-like domains"/>
    <property type="match status" value="1"/>
</dbReference>
<evidence type="ECO:0000313" key="6">
    <source>
        <dbReference type="Proteomes" id="UP000717585"/>
    </source>
</evidence>
<feature type="region of interest" description="Disordered" evidence="2">
    <location>
        <begin position="539"/>
        <end position="562"/>
    </location>
</feature>
<dbReference type="SMART" id="SM00343">
    <property type="entry name" value="ZnF_C2HC"/>
    <property type="match status" value="2"/>
</dbReference>
<feature type="domain" description="SET" evidence="4">
    <location>
        <begin position="572"/>
        <end position="690"/>
    </location>
</feature>
<dbReference type="PANTHER" id="PTHR15503:SF22">
    <property type="entry name" value="TRANSPOSON TY3-I GAG POLYPROTEIN"/>
    <property type="match status" value="1"/>
</dbReference>
<dbReference type="PROSITE" id="PS50280">
    <property type="entry name" value="SET"/>
    <property type="match status" value="1"/>
</dbReference>
<keyword evidence="1" id="KW-0863">Zinc-finger</keyword>
<evidence type="ECO:0000256" key="1">
    <source>
        <dbReference type="PROSITE-ProRule" id="PRU00047"/>
    </source>
</evidence>
<feature type="domain" description="CCHC-type" evidence="3">
    <location>
        <begin position="134"/>
        <end position="149"/>
    </location>
</feature>
<feature type="compositionally biased region" description="Polar residues" evidence="2">
    <location>
        <begin position="105"/>
        <end position="114"/>
    </location>
</feature>
<evidence type="ECO:0000256" key="2">
    <source>
        <dbReference type="SAM" id="MobiDB-lite"/>
    </source>
</evidence>
<evidence type="ECO:0000259" key="4">
    <source>
        <dbReference type="PROSITE" id="PS50280"/>
    </source>
</evidence>
<sequence length="731" mass="82140">MASVAAGTIRELYLRAFRGPGARNTWSTLKERTEGMTLEETMSTVLVIASDVHESQAFVKRFCADEPRNLRERPERRDRERAGTSFTGRRGHRRDRPYSDRRHNTTAGAPTSPRNAEREPEEQEKWQQKWQPTCYNCGAQGHIAPKCDKGRAKCETCGRTGHLAKFCGRVNDRKCVSLHSLYPEGTLRKMLPIVSGRLTRRTVKSILFDCGASADFVDPDLALDAGSRVVTGREVEVKTPAGKLRVSQATVLSLTFDPSAFTPRGCTTRVTTYLLRSGYDIIIGYPTMVELGILPALETDHREGEVTAEEAELVPEQTPTLQAYCLSDGNRAEQDRLLGQYQRVFADRVGQPSRLMPYDLASQVDDPSPVVARPMFIPDSKVPAMNAHVEELRAHQFIEPSASPHGSPAFLVPKGRDKTRFVIDFRALNRRIWTTISKHSGVTDKILYVCPLRCETAPSIPRNTACPFAKKIRWREERRSHQSRSLGVSEYPLRPLRARRRRLRLQMILRRIPQAKIPSLNPLCILRHCIRIWSPRSTQTLPRSRSGELKEAEKDLPPLEPPSWLSTRLTHPSIAVEVQPCLAPDHTDVGRGLIATAAIEPGKLLGIYAGRIVSDEDYHANNSNMVISFDASNLHVDAGEGEGIGVHLINHSESDTNCQFTNRLLKDLPVLAVESTNVIQAEEFLRISYGEIFFDAGEVLTIARFPSLPISHPNYLTRFLEQYPALKKRKK</sequence>
<gene>
    <name evidence="5" type="ORF">J8273_5463</name>
</gene>
<dbReference type="InterPro" id="IPR001214">
    <property type="entry name" value="SET_dom"/>
</dbReference>
<dbReference type="GO" id="GO:0003676">
    <property type="term" value="F:nucleic acid binding"/>
    <property type="evidence" value="ECO:0007669"/>
    <property type="project" value="InterPro"/>
</dbReference>
<dbReference type="SUPFAM" id="SSF56672">
    <property type="entry name" value="DNA/RNA polymerases"/>
    <property type="match status" value="1"/>
</dbReference>
<dbReference type="EMBL" id="JAHDYR010000038">
    <property type="protein sequence ID" value="KAG9392471.1"/>
    <property type="molecule type" value="Genomic_DNA"/>
</dbReference>
<dbReference type="Gene3D" id="2.170.270.10">
    <property type="entry name" value="SET domain"/>
    <property type="match status" value="1"/>
</dbReference>
<dbReference type="SUPFAM" id="SSF82199">
    <property type="entry name" value="SET domain"/>
    <property type="match status" value="1"/>
</dbReference>
<feature type="compositionally biased region" description="Basic and acidic residues" evidence="2">
    <location>
        <begin position="71"/>
        <end position="82"/>
    </location>
</feature>
<reference evidence="5" key="1">
    <citation type="submission" date="2021-05" db="EMBL/GenBank/DDBJ databases">
        <title>A free-living protist that lacks canonical eukaryotic 1 DNA replication and segregation systems.</title>
        <authorList>
            <person name="Salas-Leiva D.E."/>
            <person name="Tromer E.C."/>
            <person name="Curtis B.A."/>
            <person name="Jerlstrom-Hultqvist J."/>
            <person name="Kolisko M."/>
            <person name="Yi Z."/>
            <person name="Salas-Leiva J.S."/>
            <person name="Gallot-Lavallee L."/>
            <person name="Kops G.J.P.L."/>
            <person name="Archibald J.M."/>
            <person name="Simpson A.G.B."/>
            <person name="Roger A.J."/>
        </authorList>
    </citation>
    <scope>NUCLEOTIDE SEQUENCE</scope>
    <source>
        <strain evidence="5">BICM</strain>
    </source>
</reference>
<dbReference type="Proteomes" id="UP000717585">
    <property type="component" value="Unassembled WGS sequence"/>
</dbReference>
<dbReference type="Pfam" id="PF00856">
    <property type="entry name" value="SET"/>
    <property type="match status" value="1"/>
</dbReference>
<comment type="caution">
    <text evidence="5">The sequence shown here is derived from an EMBL/GenBank/DDBJ whole genome shotgun (WGS) entry which is preliminary data.</text>
</comment>
<feature type="region of interest" description="Disordered" evidence="2">
    <location>
        <begin position="71"/>
        <end position="125"/>
    </location>
</feature>
<feature type="domain" description="CCHC-type" evidence="3">
    <location>
        <begin position="153"/>
        <end position="167"/>
    </location>
</feature>
<dbReference type="InterPro" id="IPR043502">
    <property type="entry name" value="DNA/RNA_pol_sf"/>
</dbReference>
<protein>
    <submittedName>
        <fullName evidence="5">SET domain</fullName>
    </submittedName>
</protein>
<evidence type="ECO:0000313" key="5">
    <source>
        <dbReference type="EMBL" id="KAG9392471.1"/>
    </source>
</evidence>
<dbReference type="Pfam" id="PF00098">
    <property type="entry name" value="zf-CCHC"/>
    <property type="match status" value="1"/>
</dbReference>
<dbReference type="GO" id="GO:0008270">
    <property type="term" value="F:zinc ion binding"/>
    <property type="evidence" value="ECO:0007669"/>
    <property type="project" value="UniProtKB-KW"/>
</dbReference>
<accession>A0A8J6E0Z6</accession>
<keyword evidence="1" id="KW-0862">Zinc</keyword>
<evidence type="ECO:0000259" key="3">
    <source>
        <dbReference type="PROSITE" id="PS50158"/>
    </source>
</evidence>
<dbReference type="OrthoDB" id="3863715at2759"/>
<dbReference type="Gene3D" id="4.10.60.10">
    <property type="entry name" value="Zinc finger, CCHC-type"/>
    <property type="match status" value="1"/>
</dbReference>
<keyword evidence="1" id="KW-0479">Metal-binding</keyword>
<dbReference type="InterPro" id="IPR046341">
    <property type="entry name" value="SET_dom_sf"/>
</dbReference>
<dbReference type="InterPro" id="IPR036875">
    <property type="entry name" value="Znf_CCHC_sf"/>
</dbReference>
<dbReference type="InterPro" id="IPR001878">
    <property type="entry name" value="Znf_CCHC"/>
</dbReference>
<dbReference type="PROSITE" id="PS50158">
    <property type="entry name" value="ZF_CCHC"/>
    <property type="match status" value="2"/>
</dbReference>
<feature type="compositionally biased region" description="Basic and acidic residues" evidence="2">
    <location>
        <begin position="545"/>
        <end position="557"/>
    </location>
</feature>
<dbReference type="AlphaFoldDB" id="A0A8J6E0Z6"/>
<feature type="compositionally biased region" description="Basic and acidic residues" evidence="2">
    <location>
        <begin position="115"/>
        <end position="125"/>
    </location>
</feature>
<dbReference type="CDD" id="cd00303">
    <property type="entry name" value="retropepsin_like"/>
    <property type="match status" value="1"/>
</dbReference>
<organism evidence="5 6">
    <name type="scientific">Carpediemonas membranifera</name>
    <dbReference type="NCBI Taxonomy" id="201153"/>
    <lineage>
        <taxon>Eukaryota</taxon>
        <taxon>Metamonada</taxon>
        <taxon>Carpediemonas-like organisms</taxon>
        <taxon>Carpediemonas</taxon>
    </lineage>
</organism>
<dbReference type="Gene3D" id="3.10.10.10">
    <property type="entry name" value="HIV Type 1 Reverse Transcriptase, subunit A, domain 1"/>
    <property type="match status" value="1"/>
</dbReference>
<name>A0A8J6E0Z6_9EUKA</name>
<dbReference type="InterPro" id="IPR032567">
    <property type="entry name" value="RTL1-rel"/>
</dbReference>
<proteinExistence type="predicted"/>
<dbReference type="PANTHER" id="PTHR15503">
    <property type="entry name" value="LDOC1 RELATED"/>
    <property type="match status" value="1"/>
</dbReference>
<keyword evidence="6" id="KW-1185">Reference proteome</keyword>